<gene>
    <name evidence="1" type="ORF">GRJ2_000334800</name>
</gene>
<dbReference type="Proteomes" id="UP001623348">
    <property type="component" value="Unassembled WGS sequence"/>
</dbReference>
<accession>A0ABC9W0V4</accession>
<sequence>MNPTLMWFWEKNLILTRLAWLRRDLQQQVEKESVWTLEARTDDTGGLQRGCFGKLQGENLCSQISEFKLVSSVKDNKKDFLKYVNSKTKIRDSIGPLLDEVVHLTNKDVDIADTFNAFFDSVFNTNDELWEPWSPVLEDHDSGDDKLLANPEVV</sequence>
<reference evidence="1 2" key="1">
    <citation type="submission" date="2024-06" db="EMBL/GenBank/DDBJ databases">
        <title>The draft genome of Grus japonensis, version 3.</title>
        <authorList>
            <person name="Nabeshima K."/>
            <person name="Suzuki S."/>
            <person name="Onuma M."/>
        </authorList>
    </citation>
    <scope>NUCLEOTIDE SEQUENCE [LARGE SCALE GENOMIC DNA]</scope>
    <source>
        <strain evidence="1 2">451A</strain>
    </source>
</reference>
<evidence type="ECO:0000313" key="2">
    <source>
        <dbReference type="Proteomes" id="UP001623348"/>
    </source>
</evidence>
<evidence type="ECO:0000313" key="1">
    <source>
        <dbReference type="EMBL" id="GAB0178695.1"/>
    </source>
</evidence>
<keyword evidence="2" id="KW-1185">Reference proteome</keyword>
<proteinExistence type="predicted"/>
<name>A0ABC9W0V4_GRUJA</name>
<comment type="caution">
    <text evidence="1">The sequence shown here is derived from an EMBL/GenBank/DDBJ whole genome shotgun (WGS) entry which is preliminary data.</text>
</comment>
<dbReference type="AlphaFoldDB" id="A0ABC9W0V4"/>
<protein>
    <submittedName>
        <fullName evidence="1">Uncharacterized protein</fullName>
    </submittedName>
</protein>
<organism evidence="1 2">
    <name type="scientific">Grus japonensis</name>
    <name type="common">Japanese crane</name>
    <name type="synonym">Red-crowned crane</name>
    <dbReference type="NCBI Taxonomy" id="30415"/>
    <lineage>
        <taxon>Eukaryota</taxon>
        <taxon>Metazoa</taxon>
        <taxon>Chordata</taxon>
        <taxon>Craniata</taxon>
        <taxon>Vertebrata</taxon>
        <taxon>Euteleostomi</taxon>
        <taxon>Archelosauria</taxon>
        <taxon>Archosauria</taxon>
        <taxon>Dinosauria</taxon>
        <taxon>Saurischia</taxon>
        <taxon>Theropoda</taxon>
        <taxon>Coelurosauria</taxon>
        <taxon>Aves</taxon>
        <taxon>Neognathae</taxon>
        <taxon>Neoaves</taxon>
        <taxon>Gruiformes</taxon>
        <taxon>Gruidae</taxon>
        <taxon>Grus</taxon>
    </lineage>
</organism>
<dbReference type="EMBL" id="BAAFJT010000001">
    <property type="protein sequence ID" value="GAB0178695.1"/>
    <property type="molecule type" value="Genomic_DNA"/>
</dbReference>